<dbReference type="PANTHER" id="PTHR14239:SF3">
    <property type="entry name" value="METALLOREDUCTASE STEAP1-RELATED"/>
    <property type="match status" value="1"/>
</dbReference>
<dbReference type="OrthoDB" id="550646at2759"/>
<reference evidence="4" key="2">
    <citation type="submission" date="2017-12" db="EMBL/GenBank/DDBJ databases">
        <title>Genome sequence of the Bar-tailed Godwit (Limosa lapponica baueri).</title>
        <authorList>
            <person name="Lima N.C.B."/>
            <person name="Parody-Merino A.M."/>
            <person name="Battley P.F."/>
            <person name="Fidler A.E."/>
            <person name="Prosdocimi F."/>
        </authorList>
    </citation>
    <scope>NUCLEOTIDE SEQUENCE [LARGE SCALE GENOMIC DNA]</scope>
</reference>
<evidence type="ECO:0000313" key="4">
    <source>
        <dbReference type="Proteomes" id="UP000233556"/>
    </source>
</evidence>
<dbReference type="GO" id="GO:0005768">
    <property type="term" value="C:endosome"/>
    <property type="evidence" value="ECO:0007669"/>
    <property type="project" value="TreeGrafter"/>
</dbReference>
<keyword evidence="4" id="KW-1185">Reference proteome</keyword>
<dbReference type="PANTHER" id="PTHR14239">
    <property type="entry name" value="DUDULIN-RELATED"/>
    <property type="match status" value="1"/>
</dbReference>
<evidence type="ECO:0000256" key="1">
    <source>
        <dbReference type="SAM" id="Phobius"/>
    </source>
</evidence>
<evidence type="ECO:0000313" key="3">
    <source>
        <dbReference type="EMBL" id="PKU44174.1"/>
    </source>
</evidence>
<accession>A0A2I0UDP7</accession>
<protein>
    <submittedName>
        <fullName evidence="3">Uncharacterized protein</fullName>
    </submittedName>
</protein>
<dbReference type="GO" id="GO:0005886">
    <property type="term" value="C:plasma membrane"/>
    <property type="evidence" value="ECO:0007669"/>
    <property type="project" value="TreeGrafter"/>
</dbReference>
<evidence type="ECO:0000256" key="2">
    <source>
        <dbReference type="SAM" id="SignalP"/>
    </source>
</evidence>
<feature type="signal peptide" evidence="2">
    <location>
        <begin position="1"/>
        <end position="17"/>
    </location>
</feature>
<keyword evidence="2" id="KW-0732">Signal</keyword>
<dbReference type="InterPro" id="IPR051267">
    <property type="entry name" value="STEAP_metalloreductase"/>
</dbReference>
<organism evidence="3 4">
    <name type="scientific">Limosa lapponica baueri</name>
    <dbReference type="NCBI Taxonomy" id="1758121"/>
    <lineage>
        <taxon>Eukaryota</taxon>
        <taxon>Metazoa</taxon>
        <taxon>Chordata</taxon>
        <taxon>Craniata</taxon>
        <taxon>Vertebrata</taxon>
        <taxon>Euteleostomi</taxon>
        <taxon>Archelosauria</taxon>
        <taxon>Archosauria</taxon>
        <taxon>Dinosauria</taxon>
        <taxon>Saurischia</taxon>
        <taxon>Theropoda</taxon>
        <taxon>Coelurosauria</taxon>
        <taxon>Aves</taxon>
        <taxon>Neognathae</taxon>
        <taxon>Neoaves</taxon>
        <taxon>Charadriiformes</taxon>
        <taxon>Scolopacidae</taxon>
        <taxon>Limosa</taxon>
    </lineage>
</organism>
<feature type="chain" id="PRO_5014177986" evidence="2">
    <location>
        <begin position="18"/>
        <end position="83"/>
    </location>
</feature>
<dbReference type="Proteomes" id="UP000233556">
    <property type="component" value="Unassembled WGS sequence"/>
</dbReference>
<sequence>MGYLALLLCTVHALVFAWNKWVDVSQFVWYTPPSFMVAVFLPIVVLLCKCVLLFPCFRKRIKKIRCGWEANTQTNQTSMTSRL</sequence>
<dbReference type="AlphaFoldDB" id="A0A2I0UDP7"/>
<keyword evidence="1" id="KW-0472">Membrane</keyword>
<proteinExistence type="predicted"/>
<dbReference type="EMBL" id="KZ505845">
    <property type="protein sequence ID" value="PKU44174.1"/>
    <property type="molecule type" value="Genomic_DNA"/>
</dbReference>
<feature type="transmembrane region" description="Helical" evidence="1">
    <location>
        <begin position="33"/>
        <end position="55"/>
    </location>
</feature>
<keyword evidence="1" id="KW-0812">Transmembrane</keyword>
<name>A0A2I0UDP7_LIMLA</name>
<reference evidence="4" key="1">
    <citation type="submission" date="2017-11" db="EMBL/GenBank/DDBJ databases">
        <authorList>
            <person name="Lima N.C."/>
            <person name="Parody-Merino A.M."/>
            <person name="Battley P.F."/>
            <person name="Fidler A.E."/>
            <person name="Prosdocimi F."/>
        </authorList>
    </citation>
    <scope>NUCLEOTIDE SEQUENCE [LARGE SCALE GENOMIC DNA]</scope>
</reference>
<keyword evidence="1" id="KW-1133">Transmembrane helix</keyword>
<gene>
    <name evidence="3" type="ORF">llap_5507</name>
</gene>